<keyword evidence="3" id="KW-0690">Ribosome biogenesis</keyword>
<comment type="similarity">
    <text evidence="2">Belongs to the NOP14 family.</text>
</comment>
<feature type="region of interest" description="Disordered" evidence="8">
    <location>
        <begin position="151"/>
        <end position="200"/>
    </location>
</feature>
<feature type="compositionally biased region" description="Basic and acidic residues" evidence="8">
    <location>
        <begin position="219"/>
        <end position="239"/>
    </location>
</feature>
<evidence type="ECO:0000256" key="7">
    <source>
        <dbReference type="SAM" id="Coils"/>
    </source>
</evidence>
<feature type="compositionally biased region" description="Basic and acidic residues" evidence="8">
    <location>
        <begin position="326"/>
        <end position="339"/>
    </location>
</feature>
<feature type="compositionally biased region" description="Acidic residues" evidence="8">
    <location>
        <begin position="249"/>
        <end position="260"/>
    </location>
</feature>
<feature type="coiled-coil region" evidence="7">
    <location>
        <begin position="861"/>
        <end position="888"/>
    </location>
</feature>
<keyword evidence="4" id="KW-0698">rRNA processing</keyword>
<protein>
    <recommendedName>
        <fullName evidence="11">Nucleolar protein 14</fullName>
    </recommendedName>
</protein>
<proteinExistence type="inferred from homology"/>
<reference evidence="9 10" key="1">
    <citation type="journal article" date="2018" name="Cell">
        <title>The Chara Genome: Secondary Complexity and Implications for Plant Terrestrialization.</title>
        <authorList>
            <person name="Nishiyama T."/>
            <person name="Sakayama H."/>
            <person name="Vries J.D."/>
            <person name="Buschmann H."/>
            <person name="Saint-Marcoux D."/>
            <person name="Ullrich K.K."/>
            <person name="Haas F.B."/>
            <person name="Vanderstraeten L."/>
            <person name="Becker D."/>
            <person name="Lang D."/>
            <person name="Vosolsobe S."/>
            <person name="Rombauts S."/>
            <person name="Wilhelmsson P.K.I."/>
            <person name="Janitza P."/>
            <person name="Kern R."/>
            <person name="Heyl A."/>
            <person name="Rumpler F."/>
            <person name="Villalobos L.I.A.C."/>
            <person name="Clay J.M."/>
            <person name="Skokan R."/>
            <person name="Toyoda A."/>
            <person name="Suzuki Y."/>
            <person name="Kagoshima H."/>
            <person name="Schijlen E."/>
            <person name="Tajeshwar N."/>
            <person name="Catarino B."/>
            <person name="Hetherington A.J."/>
            <person name="Saltykova A."/>
            <person name="Bonnot C."/>
            <person name="Breuninger H."/>
            <person name="Symeonidi A."/>
            <person name="Radhakrishnan G.V."/>
            <person name="Van Nieuwerburgh F."/>
            <person name="Deforce D."/>
            <person name="Chang C."/>
            <person name="Karol K.G."/>
            <person name="Hedrich R."/>
            <person name="Ulvskov P."/>
            <person name="Glockner G."/>
            <person name="Delwiche C.F."/>
            <person name="Petrasek J."/>
            <person name="Van de Peer Y."/>
            <person name="Friml J."/>
            <person name="Beilby M."/>
            <person name="Dolan L."/>
            <person name="Kohara Y."/>
            <person name="Sugano S."/>
            <person name="Fujiyama A."/>
            <person name="Delaux P.-M."/>
            <person name="Quint M."/>
            <person name="TheiBen G."/>
            <person name="Hagemann M."/>
            <person name="Harholt J."/>
            <person name="Dunand C."/>
            <person name="Zachgo S."/>
            <person name="Langdale J."/>
            <person name="Maumus F."/>
            <person name="Straeten D.V.D."/>
            <person name="Gould S.B."/>
            <person name="Rensing S.A."/>
        </authorList>
    </citation>
    <scope>NUCLEOTIDE SEQUENCE [LARGE SCALE GENOMIC DNA]</scope>
    <source>
        <strain evidence="9 10">S276</strain>
    </source>
</reference>
<organism evidence="9 10">
    <name type="scientific">Chara braunii</name>
    <name type="common">Braun's stonewort</name>
    <dbReference type="NCBI Taxonomy" id="69332"/>
    <lineage>
        <taxon>Eukaryota</taxon>
        <taxon>Viridiplantae</taxon>
        <taxon>Streptophyta</taxon>
        <taxon>Charophyceae</taxon>
        <taxon>Charales</taxon>
        <taxon>Characeae</taxon>
        <taxon>Chara</taxon>
    </lineage>
</organism>
<evidence type="ECO:0008006" key="11">
    <source>
        <dbReference type="Google" id="ProtNLM"/>
    </source>
</evidence>
<gene>
    <name evidence="9" type="ORF">CBR_g4135</name>
</gene>
<name>A0A388KHA2_CHABU</name>
<evidence type="ECO:0000256" key="6">
    <source>
        <dbReference type="ARBA" id="ARBA00024695"/>
    </source>
</evidence>
<dbReference type="Gramene" id="GBG69440">
    <property type="protein sequence ID" value="GBG69440"/>
    <property type="gene ID" value="CBR_g4135"/>
</dbReference>
<dbReference type="GO" id="GO:0030692">
    <property type="term" value="C:Noc4p-Nop14p complex"/>
    <property type="evidence" value="ECO:0007669"/>
    <property type="project" value="TreeGrafter"/>
</dbReference>
<dbReference type="STRING" id="69332.A0A388KHA2"/>
<comment type="subcellular location">
    <subcellularLocation>
        <location evidence="1">Nucleus</location>
        <location evidence="1">Nucleolus</location>
    </subcellularLocation>
</comment>
<feature type="region of interest" description="Disordered" evidence="8">
    <location>
        <begin position="219"/>
        <end position="432"/>
    </location>
</feature>
<keyword evidence="5" id="KW-0539">Nucleus</keyword>
<feature type="compositionally biased region" description="Basic and acidic residues" evidence="8">
    <location>
        <begin position="93"/>
        <end position="107"/>
    </location>
</feature>
<feature type="compositionally biased region" description="Basic and acidic residues" evidence="8">
    <location>
        <begin position="406"/>
        <end position="415"/>
    </location>
</feature>
<dbReference type="OMA" id="KSCWPSL"/>
<feature type="compositionally biased region" description="Acidic residues" evidence="8">
    <location>
        <begin position="340"/>
        <end position="382"/>
    </location>
</feature>
<feature type="compositionally biased region" description="Basic and acidic residues" evidence="8">
    <location>
        <begin position="275"/>
        <end position="284"/>
    </location>
</feature>
<dbReference type="PANTHER" id="PTHR23183">
    <property type="entry name" value="NOP14"/>
    <property type="match status" value="1"/>
</dbReference>
<dbReference type="InterPro" id="IPR007276">
    <property type="entry name" value="Nop14"/>
</dbReference>
<dbReference type="GO" id="GO:0030490">
    <property type="term" value="P:maturation of SSU-rRNA"/>
    <property type="evidence" value="ECO:0007669"/>
    <property type="project" value="TreeGrafter"/>
</dbReference>
<dbReference type="PANTHER" id="PTHR23183:SF0">
    <property type="entry name" value="NUCLEOLAR PROTEIN 14"/>
    <property type="match status" value="1"/>
</dbReference>
<evidence type="ECO:0000256" key="3">
    <source>
        <dbReference type="ARBA" id="ARBA00022517"/>
    </source>
</evidence>
<accession>A0A388KHA2</accession>
<comment type="function">
    <text evidence="6">Involved in nucleolar processing of pre-18S ribosomal RNA. Has a role in the nuclear export of 40S pre-ribosomal subunit to the cytoplasm.</text>
</comment>
<dbReference type="Proteomes" id="UP000265515">
    <property type="component" value="Unassembled WGS sequence"/>
</dbReference>
<evidence type="ECO:0000313" key="9">
    <source>
        <dbReference type="EMBL" id="GBG69440.1"/>
    </source>
</evidence>
<feature type="region of interest" description="Disordered" evidence="8">
    <location>
        <begin position="88"/>
        <end position="107"/>
    </location>
</feature>
<evidence type="ECO:0000256" key="4">
    <source>
        <dbReference type="ARBA" id="ARBA00022552"/>
    </source>
</evidence>
<keyword evidence="7" id="KW-0175">Coiled coil</keyword>
<dbReference type="Pfam" id="PF04147">
    <property type="entry name" value="Nop14"/>
    <property type="match status" value="1"/>
</dbReference>
<dbReference type="EMBL" id="BFEA01000114">
    <property type="protein sequence ID" value="GBG69440.1"/>
    <property type="molecule type" value="Genomic_DNA"/>
</dbReference>
<evidence type="ECO:0000256" key="1">
    <source>
        <dbReference type="ARBA" id="ARBA00004604"/>
    </source>
</evidence>
<evidence type="ECO:0000256" key="5">
    <source>
        <dbReference type="ARBA" id="ARBA00023242"/>
    </source>
</evidence>
<sequence length="907" mass="102212">MAIDKRVWNDVMDYCVQAQLSRKSRFALGDEDDDEGGGGDVLTHLGTVIDDYEDDGGANQDDEGYEDSLDREMVERLHFGGGFVAKKGASAADRIDEEERPKSKKEVMEEIIAKSKMRKAQRAKEKEEDEHLVEELDKQFKELQGSRALAMAMKKKKDAKPTIGESVMSSSKALAPEQETDEKRGAEGGGADGSKAQVDDYEKMTKELVFEMRARASDRLKCPEEVAKEERQRLEALEKKRQRRMQADFEGDDDDDDAEKEEQKGYYASRRKQRKQELKKRTEPSGDDLGENFVLKKPRLVLKDGILGIESEEEEGDQGTDDDDNNEKGGRRKAENSDNKEEEDDDKDDSSDDDAGSAEDTDDDEIAEEEEEDDESDGEEEGPEHGRDWEQDDEDDLVTAVSAAAKDAEGEEKTKRGVSTAEKGKKGMPRCMDKEDKLLGSKKKSVVASARKELPFVIEAPKTLEEFRRLVDHRSVRELRVAIERICTCNAISLGSENRKKMQVFYGVLLQYFAAIAGERPLPLDRIDALTQPLIEMSAITPLFAAVCARERLMRMQQQLSAKFQCPGSTGSFWPTVRTLLLLRLWFLIFPPSDFEHPVCSPALLITSQYLMRCPVQSLRDVATGTFLSSLMLSVCGQGKRFCPEAINFLHSLLQTGLPDADQYSGGDQNAAPGPQLKSVSQLLVCTRPWLKLEDPSNAMKEVKPLDFVAVLGSAEDNPIPPSENFRASLMVAALKCLHGFVRIYRDLSPFPEIFSPVLHTLRELKPAVPACISTLICAVEADIAQAAEYQITCRRPLRLHLKKPVPIKQFNPRFEENFVLGKDYDPDRERAERKKLERNLKREAKGAARELRKDNYFMAEVKLREKAALQEERNEKYKKALGFLESQEAAFKSGQLGRRPGKKRRK</sequence>
<keyword evidence="10" id="KW-1185">Reference proteome</keyword>
<feature type="compositionally biased region" description="Acidic residues" evidence="8">
    <location>
        <begin position="310"/>
        <end position="325"/>
    </location>
</feature>
<evidence type="ECO:0000313" key="10">
    <source>
        <dbReference type="Proteomes" id="UP000265515"/>
    </source>
</evidence>
<dbReference type="GO" id="GO:0032040">
    <property type="term" value="C:small-subunit processome"/>
    <property type="evidence" value="ECO:0007669"/>
    <property type="project" value="InterPro"/>
</dbReference>
<comment type="caution">
    <text evidence="9">The sequence shown here is derived from an EMBL/GenBank/DDBJ whole genome shotgun (WGS) entry which is preliminary data.</text>
</comment>
<dbReference type="AlphaFoldDB" id="A0A388KHA2"/>
<dbReference type="OrthoDB" id="441771at2759"/>
<evidence type="ECO:0000256" key="2">
    <source>
        <dbReference type="ARBA" id="ARBA00007466"/>
    </source>
</evidence>
<evidence type="ECO:0000256" key="8">
    <source>
        <dbReference type="SAM" id="MobiDB-lite"/>
    </source>
</evidence>